<keyword evidence="4 6" id="KW-1133">Transmembrane helix</keyword>
<evidence type="ECO:0000313" key="9">
    <source>
        <dbReference type="Proteomes" id="UP001622594"/>
    </source>
</evidence>
<feature type="transmembrane region" description="Helical" evidence="6">
    <location>
        <begin position="21"/>
        <end position="40"/>
    </location>
</feature>
<keyword evidence="5 6" id="KW-0472">Membrane</keyword>
<dbReference type="PANTHER" id="PTHR43124">
    <property type="entry name" value="PURINE EFFLUX PUMP PBUE"/>
    <property type="match status" value="1"/>
</dbReference>
<dbReference type="PROSITE" id="PS50850">
    <property type="entry name" value="MFS"/>
    <property type="match status" value="1"/>
</dbReference>
<feature type="transmembrane region" description="Helical" evidence="6">
    <location>
        <begin position="341"/>
        <end position="367"/>
    </location>
</feature>
<dbReference type="Gene3D" id="1.20.1250.20">
    <property type="entry name" value="MFS general substrate transporter like domains"/>
    <property type="match status" value="2"/>
</dbReference>
<feature type="transmembrane region" description="Helical" evidence="6">
    <location>
        <begin position="373"/>
        <end position="391"/>
    </location>
</feature>
<feature type="domain" description="Major facilitator superfamily (MFS) profile" evidence="7">
    <location>
        <begin position="22"/>
        <end position="397"/>
    </location>
</feature>
<evidence type="ECO:0000256" key="1">
    <source>
        <dbReference type="ARBA" id="ARBA00004651"/>
    </source>
</evidence>
<dbReference type="InterPro" id="IPR020846">
    <property type="entry name" value="MFS_dom"/>
</dbReference>
<feature type="transmembrane region" description="Helical" evidence="6">
    <location>
        <begin position="219"/>
        <end position="241"/>
    </location>
</feature>
<keyword evidence="9" id="KW-1185">Reference proteome</keyword>
<feature type="transmembrane region" description="Helical" evidence="6">
    <location>
        <begin position="117"/>
        <end position="138"/>
    </location>
</feature>
<dbReference type="EMBL" id="CP108188">
    <property type="protein sequence ID" value="WTR69557.1"/>
    <property type="molecule type" value="Genomic_DNA"/>
</dbReference>
<evidence type="ECO:0000256" key="6">
    <source>
        <dbReference type="SAM" id="Phobius"/>
    </source>
</evidence>
<dbReference type="Proteomes" id="UP001622594">
    <property type="component" value="Chromosome"/>
</dbReference>
<dbReference type="InterPro" id="IPR011701">
    <property type="entry name" value="MFS"/>
</dbReference>
<feature type="transmembrane region" description="Helical" evidence="6">
    <location>
        <begin position="88"/>
        <end position="105"/>
    </location>
</feature>
<evidence type="ECO:0000259" key="7">
    <source>
        <dbReference type="PROSITE" id="PS50850"/>
    </source>
</evidence>
<comment type="subcellular location">
    <subcellularLocation>
        <location evidence="1">Cell membrane</location>
        <topology evidence="1">Multi-pass membrane protein</topology>
    </subcellularLocation>
</comment>
<dbReference type="CDD" id="cd17324">
    <property type="entry name" value="MFS_NepI_like"/>
    <property type="match status" value="1"/>
</dbReference>
<dbReference type="SUPFAM" id="SSF103473">
    <property type="entry name" value="MFS general substrate transporter"/>
    <property type="match status" value="1"/>
</dbReference>
<gene>
    <name evidence="8" type="ORF">OG814_09925</name>
</gene>
<feature type="transmembrane region" description="Helical" evidence="6">
    <location>
        <begin position="284"/>
        <end position="303"/>
    </location>
</feature>
<evidence type="ECO:0000256" key="3">
    <source>
        <dbReference type="ARBA" id="ARBA00022692"/>
    </source>
</evidence>
<dbReference type="PANTHER" id="PTHR43124:SF3">
    <property type="entry name" value="CHLORAMPHENICOL EFFLUX PUMP RV0191"/>
    <property type="match status" value="1"/>
</dbReference>
<dbReference type="RefSeq" id="WP_327164730.1">
    <property type="nucleotide sequence ID" value="NZ_CP108188.1"/>
</dbReference>
<protein>
    <submittedName>
        <fullName evidence="8">MFS transporter</fullName>
    </submittedName>
</protein>
<feature type="transmembrane region" description="Helical" evidence="6">
    <location>
        <begin position="150"/>
        <end position="171"/>
    </location>
</feature>
<proteinExistence type="predicted"/>
<organism evidence="8 9">
    <name type="scientific">Streptomyces zaomyceticus</name>
    <dbReference type="NCBI Taxonomy" id="68286"/>
    <lineage>
        <taxon>Bacteria</taxon>
        <taxon>Bacillati</taxon>
        <taxon>Actinomycetota</taxon>
        <taxon>Actinomycetes</taxon>
        <taxon>Kitasatosporales</taxon>
        <taxon>Streptomycetaceae</taxon>
        <taxon>Streptomyces</taxon>
    </lineage>
</organism>
<dbReference type="InterPro" id="IPR036259">
    <property type="entry name" value="MFS_trans_sf"/>
</dbReference>
<dbReference type="InterPro" id="IPR050189">
    <property type="entry name" value="MFS_Efflux_Transporters"/>
</dbReference>
<evidence type="ECO:0000256" key="2">
    <source>
        <dbReference type="ARBA" id="ARBA00022475"/>
    </source>
</evidence>
<sequence length="409" mass="41590">MSVQTEPQEATAPKAGGRLPLAVYLLAFSLFAMGSAEFLLAGVLPDIADDLDISLSSAGALISAFAIGVVIGGPPLAVLTLRWPRRTTLVTSQAVFAAGVAVGLLTDDFTVLLVTRFLIGLAYAGFWAVAAVTAISLVTPDRTARASGVVVSGLSIAMVAGGPAGAFLSHFTGWQGGFWAVVVLTVLSAIATIVAVPVTKAAQEPSVQRELRTMRQPQLWVVYAATLLSTAAYMISYNYLAAFLTDVTGVGSVWVPAILVLFGVGAFIGLSIGGRIADGRPHYALLLGAGGILVCSVGLALLADYAVAVVVLVLLLGVAGFVLNPAIYGRVFTVAAGAPTLAGATAVSMFQLGISLVPVLAGVALGAGAGLTSIPWLGAGLAVLTVPVVLADRAMTRNRARANPEPEGN</sequence>
<dbReference type="NCBIfam" id="NF033135">
    <property type="entry name" value="cmx_cmrA"/>
    <property type="match status" value="1"/>
</dbReference>
<evidence type="ECO:0000256" key="4">
    <source>
        <dbReference type="ARBA" id="ARBA00022989"/>
    </source>
</evidence>
<name>A0ABZ1L5G5_9ACTN</name>
<dbReference type="Pfam" id="PF07690">
    <property type="entry name" value="MFS_1"/>
    <property type="match status" value="1"/>
</dbReference>
<feature type="transmembrane region" description="Helical" evidence="6">
    <location>
        <begin position="309"/>
        <end position="329"/>
    </location>
</feature>
<feature type="transmembrane region" description="Helical" evidence="6">
    <location>
        <begin position="60"/>
        <end position="81"/>
    </location>
</feature>
<keyword evidence="2" id="KW-1003">Cell membrane</keyword>
<keyword evidence="3 6" id="KW-0812">Transmembrane</keyword>
<evidence type="ECO:0000256" key="5">
    <source>
        <dbReference type="ARBA" id="ARBA00023136"/>
    </source>
</evidence>
<feature type="transmembrane region" description="Helical" evidence="6">
    <location>
        <begin position="177"/>
        <end position="198"/>
    </location>
</feature>
<reference evidence="8 9" key="1">
    <citation type="submission" date="2022-10" db="EMBL/GenBank/DDBJ databases">
        <title>The complete genomes of actinobacterial strains from the NBC collection.</title>
        <authorList>
            <person name="Joergensen T.S."/>
            <person name="Alvarez Arevalo M."/>
            <person name="Sterndorff E.B."/>
            <person name="Faurdal D."/>
            <person name="Vuksanovic O."/>
            <person name="Mourched A.-S."/>
            <person name="Charusanti P."/>
            <person name="Shaw S."/>
            <person name="Blin K."/>
            <person name="Weber T."/>
        </authorList>
    </citation>
    <scope>NUCLEOTIDE SEQUENCE [LARGE SCALE GENOMIC DNA]</scope>
    <source>
        <strain evidence="8 9">NBC_00123</strain>
    </source>
</reference>
<evidence type="ECO:0000313" key="8">
    <source>
        <dbReference type="EMBL" id="WTR69557.1"/>
    </source>
</evidence>
<feature type="transmembrane region" description="Helical" evidence="6">
    <location>
        <begin position="253"/>
        <end position="272"/>
    </location>
</feature>
<accession>A0ABZ1L5G5</accession>